<dbReference type="STRING" id="334819.W7MVD8"/>
<dbReference type="RefSeq" id="XP_018761372.1">
    <property type="nucleotide sequence ID" value="XM_018902599.1"/>
</dbReference>
<protein>
    <recommendedName>
        <fullName evidence="4">BTB domain-containing protein</fullName>
    </recommendedName>
</protein>
<dbReference type="Proteomes" id="UP000009096">
    <property type="component" value="Chromosome 6"/>
</dbReference>
<sequence length="448" mass="50356">MALQAPGSEPASTQGDLPKTPPSKKPSKYVFDSNGDTQIILRTYMVETFKWEADKLWIEQKKPSKECGPPTTPPPAPEESPITTSTSLEGSTNRTTIDWAKADFSDFSNVQYARPEFSDVDDTDPGCTEPGTKQDSTSIQTKDWNYGEACARPLKKKKFRMLVSGKHLELASPIFKTMVAGPFAEGKVDSSGIRLITASDWDPEAFKIVLTIMHGYNRDVPRSLSLEKLVKVAIIVNYYDCLESVEIYAGIWLEALRSELPKVYGRDCILYLFISWVFSEPNAFRNMTQLALRHSQRLINAEDFPIPAEILEAIDIARQSALAETFSAIYKLFDRLQEGQECSFECSSILLGVLTKELSKYRILHPRSAPPFDGFSIEGFKKMINGLKKPEWYGTQGRNPYGRYNDCNHNRHQCSIQGKLSTSLAKVESGLRVFDLQDFQATKNPTRG</sequence>
<dbReference type="KEGG" id="fvr:FVEG_13223"/>
<dbReference type="AlphaFoldDB" id="W7MVD8"/>
<dbReference type="EMBL" id="CM000583">
    <property type="protein sequence ID" value="EWG55181.1"/>
    <property type="molecule type" value="Genomic_DNA"/>
</dbReference>
<feature type="region of interest" description="Disordered" evidence="1">
    <location>
        <begin position="1"/>
        <end position="32"/>
    </location>
</feature>
<evidence type="ECO:0000256" key="1">
    <source>
        <dbReference type="SAM" id="MobiDB-lite"/>
    </source>
</evidence>
<dbReference type="eggNOG" id="ENOG502S8FX">
    <property type="taxonomic scope" value="Eukaryota"/>
</dbReference>
<accession>W7MVD8</accession>
<feature type="region of interest" description="Disordered" evidence="1">
    <location>
        <begin position="118"/>
        <end position="139"/>
    </location>
</feature>
<organism evidence="2 3">
    <name type="scientific">Gibberella moniliformis (strain M3125 / FGSC 7600)</name>
    <name type="common">Maize ear and stalk rot fungus</name>
    <name type="synonym">Fusarium verticillioides</name>
    <dbReference type="NCBI Taxonomy" id="334819"/>
    <lineage>
        <taxon>Eukaryota</taxon>
        <taxon>Fungi</taxon>
        <taxon>Dikarya</taxon>
        <taxon>Ascomycota</taxon>
        <taxon>Pezizomycotina</taxon>
        <taxon>Sordariomycetes</taxon>
        <taxon>Hypocreomycetidae</taxon>
        <taxon>Hypocreales</taxon>
        <taxon>Nectriaceae</taxon>
        <taxon>Fusarium</taxon>
        <taxon>Fusarium fujikuroi species complex</taxon>
    </lineage>
</organism>
<gene>
    <name evidence="2" type="ORF">FVEG_13223</name>
</gene>
<dbReference type="GeneID" id="30070592"/>
<evidence type="ECO:0008006" key="4">
    <source>
        <dbReference type="Google" id="ProtNLM"/>
    </source>
</evidence>
<proteinExistence type="predicted"/>
<dbReference type="EMBL" id="DS022263">
    <property type="protein sequence ID" value="EWG55181.1"/>
    <property type="molecule type" value="Genomic_DNA"/>
</dbReference>
<evidence type="ECO:0000313" key="2">
    <source>
        <dbReference type="EMBL" id="EWG55181.1"/>
    </source>
</evidence>
<name>W7MVD8_GIBM7</name>
<evidence type="ECO:0000313" key="3">
    <source>
        <dbReference type="Proteomes" id="UP000009096"/>
    </source>
</evidence>
<reference evidence="2 3" key="1">
    <citation type="journal article" date="2010" name="Nature">
        <title>Comparative genomics reveals mobile pathogenicity chromosomes in Fusarium.</title>
        <authorList>
            <person name="Ma L.J."/>
            <person name="van der Does H.C."/>
            <person name="Borkovich K.A."/>
            <person name="Coleman J.J."/>
            <person name="Daboussi M.J."/>
            <person name="Di Pietro A."/>
            <person name="Dufresne M."/>
            <person name="Freitag M."/>
            <person name="Grabherr M."/>
            <person name="Henrissat B."/>
            <person name="Houterman P.M."/>
            <person name="Kang S."/>
            <person name="Shim W.B."/>
            <person name="Woloshuk C."/>
            <person name="Xie X."/>
            <person name="Xu J.R."/>
            <person name="Antoniw J."/>
            <person name="Baker S.E."/>
            <person name="Bluhm B.H."/>
            <person name="Breakspear A."/>
            <person name="Brown D.W."/>
            <person name="Butchko R.A."/>
            <person name="Chapman S."/>
            <person name="Coulson R."/>
            <person name="Coutinho P.M."/>
            <person name="Danchin E.G."/>
            <person name="Diener A."/>
            <person name="Gale L.R."/>
            <person name="Gardiner D.M."/>
            <person name="Goff S."/>
            <person name="Hammond-Kosack K.E."/>
            <person name="Hilburn K."/>
            <person name="Hua-Van A."/>
            <person name="Jonkers W."/>
            <person name="Kazan K."/>
            <person name="Kodira C.D."/>
            <person name="Koehrsen M."/>
            <person name="Kumar L."/>
            <person name="Lee Y.H."/>
            <person name="Li L."/>
            <person name="Manners J.M."/>
            <person name="Miranda-Saavedra D."/>
            <person name="Mukherjee M."/>
            <person name="Park G."/>
            <person name="Park J."/>
            <person name="Park S.Y."/>
            <person name="Proctor R.H."/>
            <person name="Regev A."/>
            <person name="Ruiz-Roldan M.C."/>
            <person name="Sain D."/>
            <person name="Sakthikumar S."/>
            <person name="Sykes S."/>
            <person name="Schwartz D.C."/>
            <person name="Turgeon B.G."/>
            <person name="Wapinski I."/>
            <person name="Yoder O."/>
            <person name="Young S."/>
            <person name="Zeng Q."/>
            <person name="Zhou S."/>
            <person name="Galagan J."/>
            <person name="Cuomo C.A."/>
            <person name="Kistler H.C."/>
            <person name="Rep M."/>
        </authorList>
    </citation>
    <scope>NUCLEOTIDE SEQUENCE [LARGE SCALE GENOMIC DNA]</scope>
    <source>
        <strain evidence="3">M3125 / FGSC 7600</strain>
    </source>
</reference>
<feature type="compositionally biased region" description="Low complexity" evidence="1">
    <location>
        <begin position="79"/>
        <end position="89"/>
    </location>
</feature>
<dbReference type="OrthoDB" id="5326346at2759"/>
<dbReference type="VEuPathDB" id="FungiDB:FVEG_13223"/>
<keyword evidence="3" id="KW-1185">Reference proteome</keyword>
<feature type="region of interest" description="Disordered" evidence="1">
    <location>
        <begin position="62"/>
        <end position="94"/>
    </location>
</feature>